<dbReference type="EMBL" id="AP024233">
    <property type="protein sequence ID" value="BCO08498.1"/>
    <property type="molecule type" value="Genomic_DNA"/>
</dbReference>
<dbReference type="NCBIfam" id="TIGR01444">
    <property type="entry name" value="fkbM_fam"/>
    <property type="match status" value="1"/>
</dbReference>
<feature type="domain" description="Methyltransferase FkbM" evidence="1">
    <location>
        <begin position="187"/>
        <end position="320"/>
    </location>
</feature>
<dbReference type="PANTHER" id="PTHR34203">
    <property type="entry name" value="METHYLTRANSFERASE, FKBM FAMILY PROTEIN"/>
    <property type="match status" value="1"/>
</dbReference>
<dbReference type="AlphaFoldDB" id="A0A915TYV7"/>
<dbReference type="Pfam" id="PF05050">
    <property type="entry name" value="Methyltransf_21"/>
    <property type="match status" value="1"/>
</dbReference>
<dbReference type="Proteomes" id="UP001063350">
    <property type="component" value="Chromosome"/>
</dbReference>
<dbReference type="InterPro" id="IPR006342">
    <property type="entry name" value="FkbM_mtfrase"/>
</dbReference>
<dbReference type="RefSeq" id="WP_267928404.1">
    <property type="nucleotide sequence ID" value="NZ_AP024233.1"/>
</dbReference>
<name>A0A915TYV7_9BACT</name>
<gene>
    <name evidence="2" type="ORF">GF1_08740</name>
</gene>
<evidence type="ECO:0000313" key="3">
    <source>
        <dbReference type="Proteomes" id="UP001063350"/>
    </source>
</evidence>
<dbReference type="SUPFAM" id="SSF53335">
    <property type="entry name" value="S-adenosyl-L-methionine-dependent methyltransferases"/>
    <property type="match status" value="1"/>
</dbReference>
<evidence type="ECO:0000259" key="1">
    <source>
        <dbReference type="Pfam" id="PF05050"/>
    </source>
</evidence>
<evidence type="ECO:0000313" key="2">
    <source>
        <dbReference type="EMBL" id="BCO08498.1"/>
    </source>
</evidence>
<dbReference type="Gene3D" id="3.40.50.150">
    <property type="entry name" value="Vaccinia Virus protein VP39"/>
    <property type="match status" value="1"/>
</dbReference>
<reference evidence="2" key="1">
    <citation type="submission" date="2020-12" db="EMBL/GenBank/DDBJ databases">
        <title>Desulfobium dissulfuricans gen. nov., sp. nov., a novel mesophilic, sulfate-reducing bacterium isolated from a deep-sea hydrothermal vent.</title>
        <authorList>
            <person name="Hashimoto Y."/>
            <person name="Tame A."/>
            <person name="Sawayama S."/>
            <person name="Miyazaki J."/>
            <person name="Takai K."/>
            <person name="Nakagawa S."/>
        </authorList>
    </citation>
    <scope>NUCLEOTIDE SEQUENCE</scope>
    <source>
        <strain evidence="2">GF1</strain>
    </source>
</reference>
<dbReference type="PANTHER" id="PTHR34203:SF15">
    <property type="entry name" value="SLL1173 PROTEIN"/>
    <property type="match status" value="1"/>
</dbReference>
<sequence length="351" mass="39748">MPAQVPFLTSVFDLPGNIELSIFGAGRLGESLAEALQRDRKDITIRSFVDKNKTGSLNNIPVLNPEIFFKRTEKDHLVVVATHFWLREVLALLQDHGLVNIIISAIIPEETLEYSQVLDKHLQNIRIIEKQLTGTRSKMVWQAVIQGMRGDLSCLLQLFLTRQGQQYLDHVILKKKYTVIEGGMFDGTNTRQFAEIVGPEGKIIAFDPLPARIPDLPPQVQVENMALWNETTTLYLVAKGPDSTVSRFQVNNAEPVRAVDLDSYLRGQQVDYIKLDVEGAEMAVLQGAAQTIKRHRPQLAVSIYHSPEDYFQIPLWIFSMCKEYLFFMESYSPSLGEKILIAIPQEKILKA</sequence>
<dbReference type="KEGG" id="ddu:GF1_08740"/>
<protein>
    <recommendedName>
        <fullName evidence="1">Methyltransferase FkbM domain-containing protein</fullName>
    </recommendedName>
</protein>
<keyword evidence="3" id="KW-1185">Reference proteome</keyword>
<dbReference type="InterPro" id="IPR052514">
    <property type="entry name" value="SAM-dependent_MTase"/>
</dbReference>
<proteinExistence type="predicted"/>
<accession>A0A915TYV7</accession>
<organism evidence="2 3">
    <name type="scientific">Desulfolithobacter dissulfuricans</name>
    <dbReference type="NCBI Taxonomy" id="2795293"/>
    <lineage>
        <taxon>Bacteria</taxon>
        <taxon>Pseudomonadati</taxon>
        <taxon>Thermodesulfobacteriota</taxon>
        <taxon>Desulfobulbia</taxon>
        <taxon>Desulfobulbales</taxon>
        <taxon>Desulfobulbaceae</taxon>
        <taxon>Desulfolithobacter</taxon>
    </lineage>
</organism>
<dbReference type="InterPro" id="IPR029063">
    <property type="entry name" value="SAM-dependent_MTases_sf"/>
</dbReference>